<accession>A0A8D5AN87</accession>
<dbReference type="KEGG" id="moz:MoryE10_24410"/>
<gene>
    <name evidence="6" type="ORF">MoryE10_24410</name>
</gene>
<reference evidence="6" key="1">
    <citation type="submission" date="2019-06" db="EMBL/GenBank/DDBJ databases">
        <title>Complete genome sequence of Methylogaea oryzae strain JCM16910.</title>
        <authorList>
            <person name="Asakawa S."/>
        </authorList>
    </citation>
    <scope>NUCLEOTIDE SEQUENCE</scope>
    <source>
        <strain evidence="6">E10</strain>
    </source>
</reference>
<comment type="subcellular location">
    <subcellularLocation>
        <location evidence="1">Endomembrane system</location>
        <topology evidence="1">Multi-pass membrane protein</topology>
    </subcellularLocation>
</comment>
<evidence type="ECO:0000256" key="4">
    <source>
        <dbReference type="ARBA" id="ARBA00023136"/>
    </source>
</evidence>
<dbReference type="InterPro" id="IPR007318">
    <property type="entry name" value="Phopholipid_MeTrfase"/>
</dbReference>
<dbReference type="Pfam" id="PF04191">
    <property type="entry name" value="PEMT"/>
    <property type="match status" value="1"/>
</dbReference>
<evidence type="ECO:0000256" key="1">
    <source>
        <dbReference type="ARBA" id="ARBA00004127"/>
    </source>
</evidence>
<proteinExistence type="predicted"/>
<evidence type="ECO:0000256" key="3">
    <source>
        <dbReference type="ARBA" id="ARBA00022989"/>
    </source>
</evidence>
<sequence>MRFFLVFKVALFSVLVPGAVTLYFPYNILSRAGGGLQPADPALAVPAGACILVGAAIYLWCARDFAVQGLGTPAPLDPPKNLVVGGLYRRTRNPMYQGVLLILLAECLLFADPALAAYAAAVALVLHCLVVFYEEPLLGLRFGDAYRAYCRTVPRWGFALSP</sequence>
<evidence type="ECO:0000256" key="5">
    <source>
        <dbReference type="SAM" id="Phobius"/>
    </source>
</evidence>
<protein>
    <recommendedName>
        <fullName evidence="8">Isoprenylcysteine carboxylmethyltransferase family protein</fullName>
    </recommendedName>
</protein>
<dbReference type="RefSeq" id="WP_221047207.1">
    <property type="nucleotide sequence ID" value="NZ_AP019782.1"/>
</dbReference>
<name>A0A8D5AN87_9GAMM</name>
<dbReference type="EMBL" id="AP019782">
    <property type="protein sequence ID" value="BBL71835.1"/>
    <property type="molecule type" value="Genomic_DNA"/>
</dbReference>
<dbReference type="Proteomes" id="UP000824988">
    <property type="component" value="Chromosome"/>
</dbReference>
<organism evidence="6 7">
    <name type="scientific">Methylogaea oryzae</name>
    <dbReference type="NCBI Taxonomy" id="1295382"/>
    <lineage>
        <taxon>Bacteria</taxon>
        <taxon>Pseudomonadati</taxon>
        <taxon>Pseudomonadota</taxon>
        <taxon>Gammaproteobacteria</taxon>
        <taxon>Methylococcales</taxon>
        <taxon>Methylococcaceae</taxon>
        <taxon>Methylogaea</taxon>
    </lineage>
</organism>
<feature type="transmembrane region" description="Helical" evidence="5">
    <location>
        <begin position="99"/>
        <end position="132"/>
    </location>
</feature>
<keyword evidence="7" id="KW-1185">Reference proteome</keyword>
<evidence type="ECO:0000256" key="2">
    <source>
        <dbReference type="ARBA" id="ARBA00022692"/>
    </source>
</evidence>
<dbReference type="AlphaFoldDB" id="A0A8D5AN87"/>
<evidence type="ECO:0008006" key="8">
    <source>
        <dbReference type="Google" id="ProtNLM"/>
    </source>
</evidence>
<keyword evidence="3 5" id="KW-1133">Transmembrane helix</keyword>
<keyword evidence="4 5" id="KW-0472">Membrane</keyword>
<keyword evidence="2 5" id="KW-0812">Transmembrane</keyword>
<feature type="transmembrane region" description="Helical" evidence="5">
    <location>
        <begin position="42"/>
        <end position="61"/>
    </location>
</feature>
<evidence type="ECO:0000313" key="7">
    <source>
        <dbReference type="Proteomes" id="UP000824988"/>
    </source>
</evidence>
<dbReference type="GO" id="GO:0012505">
    <property type="term" value="C:endomembrane system"/>
    <property type="evidence" value="ECO:0007669"/>
    <property type="project" value="UniProtKB-SubCell"/>
</dbReference>
<evidence type="ECO:0000313" key="6">
    <source>
        <dbReference type="EMBL" id="BBL71835.1"/>
    </source>
</evidence>